<dbReference type="AlphaFoldDB" id="A0AAD5QFM6"/>
<comment type="caution">
    <text evidence="2">The sequence shown here is derived from an EMBL/GenBank/DDBJ whole genome shotgun (WGS) entry which is preliminary data.</text>
</comment>
<feature type="transmembrane region" description="Helical" evidence="1">
    <location>
        <begin position="46"/>
        <end position="66"/>
    </location>
</feature>
<protein>
    <submittedName>
        <fullName evidence="2">Uncharacterized protein</fullName>
    </submittedName>
</protein>
<organism evidence="2 3">
    <name type="scientific">Parelaphostrongylus tenuis</name>
    <name type="common">Meningeal worm</name>
    <dbReference type="NCBI Taxonomy" id="148309"/>
    <lineage>
        <taxon>Eukaryota</taxon>
        <taxon>Metazoa</taxon>
        <taxon>Ecdysozoa</taxon>
        <taxon>Nematoda</taxon>
        <taxon>Chromadorea</taxon>
        <taxon>Rhabditida</taxon>
        <taxon>Rhabditina</taxon>
        <taxon>Rhabditomorpha</taxon>
        <taxon>Strongyloidea</taxon>
        <taxon>Metastrongylidae</taxon>
        <taxon>Parelaphostrongylus</taxon>
    </lineage>
</organism>
<reference evidence="2" key="1">
    <citation type="submission" date="2021-06" db="EMBL/GenBank/DDBJ databases">
        <title>Parelaphostrongylus tenuis whole genome reference sequence.</title>
        <authorList>
            <person name="Garwood T.J."/>
            <person name="Larsen P.A."/>
            <person name="Fountain-Jones N.M."/>
            <person name="Garbe J.R."/>
            <person name="Macchietto M.G."/>
            <person name="Kania S.A."/>
            <person name="Gerhold R.W."/>
            <person name="Richards J.E."/>
            <person name="Wolf T.M."/>
        </authorList>
    </citation>
    <scope>NUCLEOTIDE SEQUENCE</scope>
    <source>
        <strain evidence="2">MNPRO001-30</strain>
        <tissue evidence="2">Meninges</tissue>
    </source>
</reference>
<name>A0AAD5QFM6_PARTN</name>
<evidence type="ECO:0000313" key="3">
    <source>
        <dbReference type="Proteomes" id="UP001196413"/>
    </source>
</evidence>
<dbReference type="Proteomes" id="UP001196413">
    <property type="component" value="Unassembled WGS sequence"/>
</dbReference>
<evidence type="ECO:0000256" key="1">
    <source>
        <dbReference type="SAM" id="Phobius"/>
    </source>
</evidence>
<evidence type="ECO:0000313" key="2">
    <source>
        <dbReference type="EMBL" id="KAJ1347709.1"/>
    </source>
</evidence>
<sequence>MCDISMNTNIKQLTLSTCQFQEVSRPRTSSWTNWSREMWQSVVNRAVRMLAIGPVCLALLIGICTVD</sequence>
<gene>
    <name evidence="2" type="ORF">KIN20_002841</name>
</gene>
<keyword evidence="1" id="KW-0812">Transmembrane</keyword>
<keyword evidence="1" id="KW-1133">Transmembrane helix</keyword>
<keyword evidence="1" id="KW-0472">Membrane</keyword>
<proteinExistence type="predicted"/>
<keyword evidence="3" id="KW-1185">Reference proteome</keyword>
<dbReference type="EMBL" id="JAHQIW010000369">
    <property type="protein sequence ID" value="KAJ1347709.1"/>
    <property type="molecule type" value="Genomic_DNA"/>
</dbReference>
<accession>A0AAD5QFM6</accession>